<feature type="compositionally biased region" description="Basic and acidic residues" evidence="1">
    <location>
        <begin position="56"/>
        <end position="100"/>
    </location>
</feature>
<proteinExistence type="predicted"/>
<comment type="caution">
    <text evidence="2">The sequence shown here is derived from an EMBL/GenBank/DDBJ whole genome shotgun (WGS) entry which is preliminary data.</text>
</comment>
<organism evidence="2 3">
    <name type="scientific">Nonomuraea angiospora</name>
    <dbReference type="NCBI Taxonomy" id="46172"/>
    <lineage>
        <taxon>Bacteria</taxon>
        <taxon>Bacillati</taxon>
        <taxon>Actinomycetota</taxon>
        <taxon>Actinomycetes</taxon>
        <taxon>Streptosporangiales</taxon>
        <taxon>Streptosporangiaceae</taxon>
        <taxon>Nonomuraea</taxon>
    </lineage>
</organism>
<feature type="region of interest" description="Disordered" evidence="1">
    <location>
        <begin position="1"/>
        <end position="155"/>
    </location>
</feature>
<name>A0ABR9M2B9_9ACTN</name>
<dbReference type="RefSeq" id="WP_192787038.1">
    <property type="nucleotide sequence ID" value="NZ_JADBEK010000001.1"/>
</dbReference>
<dbReference type="EMBL" id="JADBEK010000001">
    <property type="protein sequence ID" value="MBE1586481.1"/>
    <property type="molecule type" value="Genomic_DNA"/>
</dbReference>
<protein>
    <submittedName>
        <fullName evidence="2">Uncharacterized protein</fullName>
    </submittedName>
</protein>
<evidence type="ECO:0000256" key="1">
    <source>
        <dbReference type="SAM" id="MobiDB-lite"/>
    </source>
</evidence>
<reference evidence="2 3" key="1">
    <citation type="submission" date="2020-10" db="EMBL/GenBank/DDBJ databases">
        <title>Sequencing the genomes of 1000 actinobacteria strains.</title>
        <authorList>
            <person name="Klenk H.-P."/>
        </authorList>
    </citation>
    <scope>NUCLEOTIDE SEQUENCE [LARGE SCALE GENOMIC DNA]</scope>
    <source>
        <strain evidence="2 3">DSM 43173</strain>
    </source>
</reference>
<gene>
    <name evidence="2" type="ORF">H4W80_004739</name>
</gene>
<feature type="compositionally biased region" description="Gly residues" evidence="1">
    <location>
        <begin position="121"/>
        <end position="138"/>
    </location>
</feature>
<sequence>MEGQRGSHVLHPYDGGGVPAGDVQHQIGVGARDGHAGQGRNGRPDAGEGGSGRPDAGPHRQAEGAGGRAHELAREGARPRPGVRDEGVGPHAQGHGDDRTAVGGAGQGDEIGDPPGHGHVRGGVGDPPGHGRVCGGVGARSQGDHRHRRGQPEARGVLRRAVRQAHDRLHAPAPLGVGLGAAAQRVQRHVPGGRLEDPPHLLAQRLVPIDDPDAAQPLGRRVEGDPLRDIEALRRVRAYEIRLNK</sequence>
<keyword evidence="3" id="KW-1185">Reference proteome</keyword>
<dbReference type="Proteomes" id="UP000633509">
    <property type="component" value="Unassembled WGS sequence"/>
</dbReference>
<evidence type="ECO:0000313" key="2">
    <source>
        <dbReference type="EMBL" id="MBE1586481.1"/>
    </source>
</evidence>
<evidence type="ECO:0000313" key="3">
    <source>
        <dbReference type="Proteomes" id="UP000633509"/>
    </source>
</evidence>
<accession>A0ABR9M2B9</accession>